<protein>
    <submittedName>
        <fullName evidence="6">Amino acid adenylation domain-containing protein</fullName>
    </submittedName>
</protein>
<dbReference type="CDD" id="cd12116">
    <property type="entry name" value="A_NRPS_Ta1_like"/>
    <property type="match status" value="1"/>
</dbReference>
<dbReference type="InterPro" id="IPR029058">
    <property type="entry name" value="AB_hydrolase_fold"/>
</dbReference>
<dbReference type="SUPFAM" id="SSF52777">
    <property type="entry name" value="CoA-dependent acyltransferases"/>
    <property type="match status" value="2"/>
</dbReference>
<keyword evidence="2" id="KW-0596">Phosphopantetheine</keyword>
<accession>A0ABV5L7Z9</accession>
<evidence type="ECO:0000313" key="6">
    <source>
        <dbReference type="EMBL" id="MFB9347492.1"/>
    </source>
</evidence>
<gene>
    <name evidence="6" type="ORF">ACFFUA_08455</name>
</gene>
<dbReference type="InterPro" id="IPR009081">
    <property type="entry name" value="PP-bd_ACP"/>
</dbReference>
<proteinExistence type="predicted"/>
<dbReference type="Proteomes" id="UP001589753">
    <property type="component" value="Unassembled WGS sequence"/>
</dbReference>
<feature type="region of interest" description="Disordered" evidence="4">
    <location>
        <begin position="1572"/>
        <end position="1598"/>
    </location>
</feature>
<dbReference type="Gene3D" id="2.30.38.10">
    <property type="entry name" value="Luciferase, Domain 3"/>
    <property type="match status" value="1"/>
</dbReference>
<feature type="region of interest" description="Disordered" evidence="4">
    <location>
        <begin position="498"/>
        <end position="524"/>
    </location>
</feature>
<dbReference type="Pfam" id="PF13193">
    <property type="entry name" value="AMP-binding_C"/>
    <property type="match status" value="2"/>
</dbReference>
<dbReference type="Gene3D" id="3.30.300.30">
    <property type="match status" value="2"/>
</dbReference>
<dbReference type="CDD" id="cd17651">
    <property type="entry name" value="A_NRPS_VisG_like"/>
    <property type="match status" value="1"/>
</dbReference>
<dbReference type="InterPro" id="IPR036736">
    <property type="entry name" value="ACP-like_sf"/>
</dbReference>
<dbReference type="InterPro" id="IPR045851">
    <property type="entry name" value="AMP-bd_C_sf"/>
</dbReference>
<sequence>MRQPADRDAVTPGDLFAWQARRRSDAIAVECAGEQLTYGQLDEETDRLARLLLAHGAGPEHPVAIGLRRSVRLVVALLAATKAGVPYVPVDPGHPAERNALILRDAAPALVLAVSGTPVPGAGDLRGLPHLLLDELRVPGPADVPSAPDADLLRVRPPNPQDIAYTLYTSGSTGTPKGVAVTYANILNLLRSFAKRLALRPEDRFLAVTTVGFDIAALELFVPLLSGSRLVLATEAEREPGRLARLIERQRITAMQATPSLWQVLLEEPVDLSGVRVLVGGEALPTRLARDLRHRAREVTNVYGPTETTIWSTAATLECEEHTERPPIGVPIDRTRTYVLDRELRPVEDGVEGELYIGGAGVARGYVNRPGPTAQRFVADPFGPPGTRMYRTGDLVRRHPDGNLEFLGRTDFQVKLRGFRIELGEIETVITRTPGITQAVALVREDRPGDKRLVVYTVPRTGHHIDPTTVRRHAAHTLPDYMVPAHIVVLDTMPLTPNGKVDRRALPPPDPTHTTPNGTPTTPQQATLCQLFADTLGLPHIGTHDNFFDHGGHSLLATRLISRIRTHLNHELTIRDLFEHPTVHDISNHLTTPTTPRPALAANDRPARVPLSSAQRRLWFLNRLEDAGATYNMPLALRLRGPLDPARLRAALTDLVARHESLRTVFPEADGEPWQEVLPLQDALPALPVVAAGVPGQLESLRAEFLHRGFDLARQPPLRAQVFVTAPDEHLLVVVVHHIACDGWSMAPLARDLLNAYKTQSPGPRTPGGDAGPLPVQYADYTLWQHRLLGDPDDPESLAGRQLEYWKEALRGLPEQLTLPFDRPRPPRSSYAGSSVVMRVDAEEHRSLQRLARESGATVFMAFQSLVSVLLTRLGAGTDIPIGTPVAGRSDEALEDLIGFFVNTLVLRTDTSGDPGFTTLLKRVRDRDIEALSHQDLPFEMLVEHLRPARSLARHPFFQVLLVSQNNERVPFRLPDLDVEECPVALDVAKFDLSYSLDEKVAPDGAADGVEITVEYSTDLFDASTVQRLNGCLLRLLRAAVRSPHTPVSQLPLLSAEERRWLLVDCNATDYEVPGLSLPELVEAQVARSPEAVAVVHEQQSLTYAELNARANRFARALISRGAGPEQAVALFAPRSVELVVALLAVVKTGAAYLPVDTALPADRIAYMVQDAAPVCVVTTKALSEHVPAGTELVILDSEDVAREAAAQRDSDVLDGERTAPLLPTHPVYVIYTSGSTGRPKGVVLPAQALVNLMAWHHRALGGGPGTVTAQFASLSFDAAAQEIFSAFTMGKTLAVPLDDTRKDTEEFVRWLDRHRVNELFAPTPVVDGVAEAADRLGLALPHLVDIAQAGEALTLHSALGGFCAPGSGRRLHNYYGPTETHVVTAWTVPDAAFGSPVPPPIGAPIWNTRAYVLDEGLRPVPVGVPGELYLAGEQVARGYVNRPGPTAQRFVADPFGPPGTRMYRTGDLVRRHPDGNLEFLGRTDFQVKLRGFRIELGEIETVITRTPGITQAVALVREDRPGDKRLVVYTVPRTGHHIDPTTVRRHAAHTLPDYMVPAHIVVLDTMPLTPNGKVDRRALPPPDPTHTTPNGTPTTPQQATLCQLFADTLGLPHIGTHDNFFDHGGHSLLATRLISRIRTHLNHELTIRDLFEHPTVHDISNHLTTPTTPRPALRPMRPTPAGRDTR</sequence>
<organism evidence="6 7">
    <name type="scientific">Streptomyces heliomycini</name>
    <dbReference type="NCBI Taxonomy" id="284032"/>
    <lineage>
        <taxon>Bacteria</taxon>
        <taxon>Bacillati</taxon>
        <taxon>Actinomycetota</taxon>
        <taxon>Actinomycetes</taxon>
        <taxon>Kitasatosporales</taxon>
        <taxon>Streptomycetaceae</taxon>
        <taxon>Streptomyces</taxon>
    </lineage>
</organism>
<comment type="cofactor">
    <cofactor evidence="1">
        <name>pantetheine 4'-phosphate</name>
        <dbReference type="ChEBI" id="CHEBI:47942"/>
    </cofactor>
</comment>
<dbReference type="Pfam" id="PF00550">
    <property type="entry name" value="PP-binding"/>
    <property type="match status" value="2"/>
</dbReference>
<keyword evidence="3" id="KW-0597">Phosphoprotein</keyword>
<dbReference type="NCBIfam" id="NF003417">
    <property type="entry name" value="PRK04813.1"/>
    <property type="match status" value="2"/>
</dbReference>
<dbReference type="Gene3D" id="3.30.559.30">
    <property type="entry name" value="Nonribosomal peptide synthetase, condensation domain"/>
    <property type="match status" value="1"/>
</dbReference>
<feature type="compositionally biased region" description="Low complexity" evidence="4">
    <location>
        <begin position="1664"/>
        <end position="1687"/>
    </location>
</feature>
<dbReference type="InterPro" id="IPR001242">
    <property type="entry name" value="Condensation_dom"/>
</dbReference>
<dbReference type="PANTHER" id="PTHR45527:SF1">
    <property type="entry name" value="FATTY ACID SYNTHASE"/>
    <property type="match status" value="1"/>
</dbReference>
<dbReference type="EMBL" id="JBHMDI010000014">
    <property type="protein sequence ID" value="MFB9347492.1"/>
    <property type="molecule type" value="Genomic_DNA"/>
</dbReference>
<dbReference type="Gene3D" id="1.10.1200.10">
    <property type="entry name" value="ACP-like"/>
    <property type="match status" value="1"/>
</dbReference>
<name>A0ABV5L7Z9_9ACTN</name>
<dbReference type="InterPro" id="IPR020845">
    <property type="entry name" value="AMP-binding_CS"/>
</dbReference>
<feature type="compositionally biased region" description="Low complexity" evidence="4">
    <location>
        <begin position="512"/>
        <end position="523"/>
    </location>
</feature>
<dbReference type="Pfam" id="PF00668">
    <property type="entry name" value="Condensation"/>
    <property type="match status" value="1"/>
</dbReference>
<dbReference type="InterPro" id="IPR025110">
    <property type="entry name" value="AMP-bd_C"/>
</dbReference>
<evidence type="ECO:0000256" key="2">
    <source>
        <dbReference type="ARBA" id="ARBA00022450"/>
    </source>
</evidence>
<dbReference type="SUPFAM" id="SSF56801">
    <property type="entry name" value="Acetyl-CoA synthetase-like"/>
    <property type="match status" value="2"/>
</dbReference>
<evidence type="ECO:0000256" key="3">
    <source>
        <dbReference type="ARBA" id="ARBA00022553"/>
    </source>
</evidence>
<dbReference type="InterPro" id="IPR000873">
    <property type="entry name" value="AMP-dep_synth/lig_dom"/>
</dbReference>
<evidence type="ECO:0000313" key="7">
    <source>
        <dbReference type="Proteomes" id="UP001589753"/>
    </source>
</evidence>
<dbReference type="RefSeq" id="WP_380955043.1">
    <property type="nucleotide sequence ID" value="NZ_JBHMDI010000014.1"/>
</dbReference>
<feature type="domain" description="Carrier" evidence="5">
    <location>
        <begin position="1593"/>
        <end position="1668"/>
    </location>
</feature>
<dbReference type="PROSITE" id="PS00455">
    <property type="entry name" value="AMP_BINDING"/>
    <property type="match status" value="1"/>
</dbReference>
<dbReference type="NCBIfam" id="TIGR01733">
    <property type="entry name" value="AA-adenyl-dom"/>
    <property type="match status" value="2"/>
</dbReference>
<dbReference type="Gene3D" id="3.40.50.1820">
    <property type="entry name" value="alpha/beta hydrolase"/>
    <property type="match status" value="1"/>
</dbReference>
<dbReference type="Pfam" id="PF00501">
    <property type="entry name" value="AMP-binding"/>
    <property type="match status" value="2"/>
</dbReference>
<dbReference type="SUPFAM" id="SSF47336">
    <property type="entry name" value="ACP-like"/>
    <property type="match status" value="2"/>
</dbReference>
<dbReference type="Gene3D" id="3.40.50.980">
    <property type="match status" value="2"/>
</dbReference>
<evidence type="ECO:0000259" key="5">
    <source>
        <dbReference type="PROSITE" id="PS50075"/>
    </source>
</evidence>
<feature type="domain" description="Carrier" evidence="5">
    <location>
        <begin position="519"/>
        <end position="594"/>
    </location>
</feature>
<evidence type="ECO:0000256" key="4">
    <source>
        <dbReference type="SAM" id="MobiDB-lite"/>
    </source>
</evidence>
<feature type="region of interest" description="Disordered" evidence="4">
    <location>
        <begin position="1660"/>
        <end position="1687"/>
    </location>
</feature>
<dbReference type="Gene3D" id="3.30.559.10">
    <property type="entry name" value="Chloramphenicol acetyltransferase-like domain"/>
    <property type="match status" value="1"/>
</dbReference>
<feature type="compositionally biased region" description="Low complexity" evidence="4">
    <location>
        <begin position="1586"/>
        <end position="1597"/>
    </location>
</feature>
<comment type="caution">
    <text evidence="6">The sequence shown here is derived from an EMBL/GenBank/DDBJ whole genome shotgun (WGS) entry which is preliminary data.</text>
</comment>
<dbReference type="InterPro" id="IPR010071">
    <property type="entry name" value="AA_adenyl_dom"/>
</dbReference>
<dbReference type="InterPro" id="IPR023213">
    <property type="entry name" value="CAT-like_dom_sf"/>
</dbReference>
<dbReference type="InterPro" id="IPR020806">
    <property type="entry name" value="PKS_PP-bd"/>
</dbReference>
<dbReference type="InterPro" id="IPR042099">
    <property type="entry name" value="ANL_N_sf"/>
</dbReference>
<reference evidence="6 7" key="1">
    <citation type="submission" date="2024-09" db="EMBL/GenBank/DDBJ databases">
        <authorList>
            <person name="Sun Q."/>
            <person name="Mori K."/>
        </authorList>
    </citation>
    <scope>NUCLEOTIDE SEQUENCE [LARGE SCALE GENOMIC DNA]</scope>
    <source>
        <strain evidence="6 7">JCM 9767</strain>
    </source>
</reference>
<dbReference type="PANTHER" id="PTHR45527">
    <property type="entry name" value="NONRIBOSOMAL PEPTIDE SYNTHETASE"/>
    <property type="match status" value="1"/>
</dbReference>
<dbReference type="CDD" id="cd19540">
    <property type="entry name" value="LCL_NRPS-like"/>
    <property type="match status" value="1"/>
</dbReference>
<keyword evidence="7" id="KW-1185">Reference proteome</keyword>
<dbReference type="PROSITE" id="PS50075">
    <property type="entry name" value="CARRIER"/>
    <property type="match status" value="2"/>
</dbReference>
<dbReference type="SMART" id="SM00823">
    <property type="entry name" value="PKS_PP"/>
    <property type="match status" value="2"/>
</dbReference>
<dbReference type="Gene3D" id="3.40.50.12780">
    <property type="entry name" value="N-terminal domain of ligase-like"/>
    <property type="match status" value="1"/>
</dbReference>
<evidence type="ECO:0000256" key="1">
    <source>
        <dbReference type="ARBA" id="ARBA00001957"/>
    </source>
</evidence>